<proteinExistence type="inferred from homology"/>
<dbReference type="GO" id="GO:0022857">
    <property type="term" value="F:transmembrane transporter activity"/>
    <property type="evidence" value="ECO:0007669"/>
    <property type="project" value="InterPro"/>
</dbReference>
<evidence type="ECO:0000256" key="7">
    <source>
        <dbReference type="RuleBase" id="RU003942"/>
    </source>
</evidence>
<protein>
    <submittedName>
        <fullName evidence="9">QacE family quaternary ammonium compound efflux SMR transporter</fullName>
    </submittedName>
</protein>
<dbReference type="RefSeq" id="WP_143526884.1">
    <property type="nucleotide sequence ID" value="NZ_AP019791.1"/>
</dbReference>
<accession>A0A510HJH0</accession>
<gene>
    <name evidence="9" type="ORF">RxyAA322_06370</name>
</gene>
<evidence type="ECO:0000256" key="3">
    <source>
        <dbReference type="ARBA" id="ARBA00022475"/>
    </source>
</evidence>
<comment type="subcellular location">
    <subcellularLocation>
        <location evidence="1 7">Cell membrane</location>
        <topology evidence="1 7">Multi-pass membrane protein</topology>
    </subcellularLocation>
</comment>
<evidence type="ECO:0000256" key="4">
    <source>
        <dbReference type="ARBA" id="ARBA00022692"/>
    </source>
</evidence>
<dbReference type="InterPro" id="IPR045324">
    <property type="entry name" value="Small_multidrug_res"/>
</dbReference>
<sequence length="106" mass="10927">MSWLLLLGAIAAEVAGTFSLKLSEGLSRLGPSLMVAAFYGLSFYLLALVLKRMDVGVAYAVWSGLGTALVAIVGVALFGEELTAVKAFALALIIAGVMLLNLSGAH</sequence>
<dbReference type="PANTHER" id="PTHR30561">
    <property type="entry name" value="SMR FAMILY PROTON-DEPENDENT DRUG EFFLUX TRANSPORTER SUGE"/>
    <property type="match status" value="1"/>
</dbReference>
<keyword evidence="6 8" id="KW-0472">Membrane</keyword>
<name>A0A510HJH0_9ACTN</name>
<evidence type="ECO:0000256" key="1">
    <source>
        <dbReference type="ARBA" id="ARBA00004651"/>
    </source>
</evidence>
<evidence type="ECO:0000256" key="6">
    <source>
        <dbReference type="ARBA" id="ARBA00023136"/>
    </source>
</evidence>
<evidence type="ECO:0000256" key="8">
    <source>
        <dbReference type="SAM" id="Phobius"/>
    </source>
</evidence>
<evidence type="ECO:0000256" key="5">
    <source>
        <dbReference type="ARBA" id="ARBA00022989"/>
    </source>
</evidence>
<dbReference type="PANTHER" id="PTHR30561:SF1">
    <property type="entry name" value="MULTIDRUG TRANSPORTER EMRE"/>
    <property type="match status" value="1"/>
</dbReference>
<keyword evidence="3" id="KW-1003">Cell membrane</keyword>
<evidence type="ECO:0000313" key="9">
    <source>
        <dbReference type="EMBL" id="BBL78783.1"/>
    </source>
</evidence>
<dbReference type="GO" id="GO:0005886">
    <property type="term" value="C:plasma membrane"/>
    <property type="evidence" value="ECO:0007669"/>
    <property type="project" value="UniProtKB-SubCell"/>
</dbReference>
<organism evidence="9 10">
    <name type="scientific">Rubrobacter xylanophilus</name>
    <dbReference type="NCBI Taxonomy" id="49319"/>
    <lineage>
        <taxon>Bacteria</taxon>
        <taxon>Bacillati</taxon>
        <taxon>Actinomycetota</taxon>
        <taxon>Rubrobacteria</taxon>
        <taxon>Rubrobacterales</taxon>
        <taxon>Rubrobacteraceae</taxon>
        <taxon>Rubrobacter</taxon>
    </lineage>
</organism>
<keyword evidence="4 7" id="KW-0812">Transmembrane</keyword>
<dbReference type="Pfam" id="PF00893">
    <property type="entry name" value="Multi_Drug_Res"/>
    <property type="match status" value="1"/>
</dbReference>
<dbReference type="AlphaFoldDB" id="A0A510HJH0"/>
<keyword evidence="10" id="KW-1185">Reference proteome</keyword>
<dbReference type="InterPro" id="IPR000390">
    <property type="entry name" value="Small_drug/metabolite_transptr"/>
</dbReference>
<dbReference type="SUPFAM" id="SSF103481">
    <property type="entry name" value="Multidrug resistance efflux transporter EmrE"/>
    <property type="match status" value="1"/>
</dbReference>
<dbReference type="FunFam" id="1.10.3730.20:FF:000001">
    <property type="entry name" value="Quaternary ammonium compound resistance transporter SugE"/>
    <property type="match status" value="1"/>
</dbReference>
<dbReference type="OrthoDB" id="21828at2"/>
<feature type="transmembrane region" description="Helical" evidence="8">
    <location>
        <begin position="29"/>
        <end position="50"/>
    </location>
</feature>
<dbReference type="Proteomes" id="UP000318065">
    <property type="component" value="Chromosome"/>
</dbReference>
<feature type="transmembrane region" description="Helical" evidence="8">
    <location>
        <begin position="57"/>
        <end position="78"/>
    </location>
</feature>
<keyword evidence="5 8" id="KW-1133">Transmembrane helix</keyword>
<evidence type="ECO:0000256" key="2">
    <source>
        <dbReference type="ARBA" id="ARBA00022448"/>
    </source>
</evidence>
<feature type="transmembrane region" description="Helical" evidence="8">
    <location>
        <begin position="84"/>
        <end position="102"/>
    </location>
</feature>
<dbReference type="InterPro" id="IPR037185">
    <property type="entry name" value="EmrE-like"/>
</dbReference>
<evidence type="ECO:0000313" key="10">
    <source>
        <dbReference type="Proteomes" id="UP000318065"/>
    </source>
</evidence>
<dbReference type="Gene3D" id="1.10.3730.20">
    <property type="match status" value="1"/>
</dbReference>
<comment type="similarity">
    <text evidence="7">Belongs to the drug/metabolite transporter (DMT) superfamily. Small multidrug resistance (SMR) (TC 2.A.7.1) family.</text>
</comment>
<reference evidence="9" key="1">
    <citation type="journal article" date="2019" name="Microbiol. Resour. Announc.">
        <title>Complete Genome Sequence of Rubrobacter xylanophilus Strain AA3-22, Isolated from Arima Onsen in Japan.</title>
        <authorList>
            <person name="Tomariguchi N."/>
            <person name="Miyazaki K."/>
        </authorList>
    </citation>
    <scope>NUCLEOTIDE SEQUENCE [LARGE SCALE GENOMIC DNA]</scope>
    <source>
        <strain evidence="9">AA3-22</strain>
    </source>
</reference>
<dbReference type="EMBL" id="AP019791">
    <property type="protein sequence ID" value="BBL78783.1"/>
    <property type="molecule type" value="Genomic_DNA"/>
</dbReference>
<keyword evidence="2" id="KW-0813">Transport</keyword>